<gene>
    <name evidence="5" type="ORF">GBAR_LOCUS18457</name>
</gene>
<dbReference type="Pfam" id="PF00023">
    <property type="entry name" value="Ank"/>
    <property type="match status" value="1"/>
</dbReference>
<keyword evidence="2 3" id="KW-0040">ANK repeat</keyword>
<dbReference type="Pfam" id="PF13857">
    <property type="entry name" value="Ank_5"/>
    <property type="match status" value="1"/>
</dbReference>
<dbReference type="PANTHER" id="PTHR24161:SF85">
    <property type="entry name" value="PALMITOYLTRANSFERASE HIP14"/>
    <property type="match status" value="1"/>
</dbReference>
<dbReference type="Pfam" id="PF12796">
    <property type="entry name" value="Ank_2"/>
    <property type="match status" value="1"/>
</dbReference>
<dbReference type="EMBL" id="CASHTH010002617">
    <property type="protein sequence ID" value="CAI8032693.1"/>
    <property type="molecule type" value="Genomic_DNA"/>
</dbReference>
<protein>
    <submittedName>
        <fullName evidence="5">Palmitoyltransferase ZDHHC17</fullName>
    </submittedName>
</protein>
<keyword evidence="6" id="KW-1185">Reference proteome</keyword>
<name>A0AA35WSZ9_GEOBA</name>
<evidence type="ECO:0000256" key="2">
    <source>
        <dbReference type="ARBA" id="ARBA00023043"/>
    </source>
</evidence>
<proteinExistence type="predicted"/>
<dbReference type="InterPro" id="IPR002110">
    <property type="entry name" value="Ankyrin_rpt"/>
</dbReference>
<evidence type="ECO:0000256" key="3">
    <source>
        <dbReference type="PROSITE-ProRule" id="PRU00023"/>
    </source>
</evidence>
<accession>A0AA35WSZ9</accession>
<feature type="region of interest" description="Disordered" evidence="4">
    <location>
        <begin position="1"/>
        <end position="38"/>
    </location>
</feature>
<dbReference type="Proteomes" id="UP001174909">
    <property type="component" value="Unassembled WGS sequence"/>
</dbReference>
<evidence type="ECO:0000313" key="6">
    <source>
        <dbReference type="Proteomes" id="UP001174909"/>
    </source>
</evidence>
<dbReference type="SUPFAM" id="SSF48403">
    <property type="entry name" value="Ankyrin repeat"/>
    <property type="match status" value="1"/>
</dbReference>
<evidence type="ECO:0000256" key="1">
    <source>
        <dbReference type="ARBA" id="ARBA00022737"/>
    </source>
</evidence>
<feature type="repeat" description="ANK" evidence="3">
    <location>
        <begin position="210"/>
        <end position="242"/>
    </location>
</feature>
<keyword evidence="1" id="KW-0677">Repeat</keyword>
<feature type="repeat" description="ANK" evidence="3">
    <location>
        <begin position="73"/>
        <end position="105"/>
    </location>
</feature>
<dbReference type="PROSITE" id="PS50088">
    <property type="entry name" value="ANK_REPEAT"/>
    <property type="match status" value="4"/>
</dbReference>
<organism evidence="5 6">
    <name type="scientific">Geodia barretti</name>
    <name type="common">Barrett's horny sponge</name>
    <dbReference type="NCBI Taxonomy" id="519541"/>
    <lineage>
        <taxon>Eukaryota</taxon>
        <taxon>Metazoa</taxon>
        <taxon>Porifera</taxon>
        <taxon>Demospongiae</taxon>
        <taxon>Heteroscleromorpha</taxon>
        <taxon>Tetractinellida</taxon>
        <taxon>Astrophorina</taxon>
        <taxon>Geodiidae</taxon>
        <taxon>Geodia</taxon>
    </lineage>
</organism>
<feature type="repeat" description="ANK" evidence="3">
    <location>
        <begin position="175"/>
        <end position="209"/>
    </location>
</feature>
<dbReference type="PROSITE" id="PS50297">
    <property type="entry name" value="ANK_REP_REGION"/>
    <property type="match status" value="3"/>
</dbReference>
<dbReference type="AlphaFoldDB" id="A0AA35WSZ9"/>
<feature type="repeat" description="ANK" evidence="3">
    <location>
        <begin position="107"/>
        <end position="139"/>
    </location>
</feature>
<dbReference type="Gene3D" id="1.25.40.20">
    <property type="entry name" value="Ankyrin repeat-containing domain"/>
    <property type="match status" value="1"/>
</dbReference>
<evidence type="ECO:0000313" key="5">
    <source>
        <dbReference type="EMBL" id="CAI8032693.1"/>
    </source>
</evidence>
<comment type="caution">
    <text evidence="5">The sequence shown here is derived from an EMBL/GenBank/DDBJ whole genome shotgun (WGS) entry which is preliminary data.</text>
</comment>
<dbReference type="PANTHER" id="PTHR24161">
    <property type="entry name" value="ANK_REP_REGION DOMAIN-CONTAINING PROTEIN-RELATED"/>
    <property type="match status" value="1"/>
</dbReference>
<evidence type="ECO:0000256" key="4">
    <source>
        <dbReference type="SAM" id="MobiDB-lite"/>
    </source>
</evidence>
<sequence length="323" mass="34626">MSTSVELQDIRLDSEVEAEPESSAAEEPAAEGERAGLDPDSFSLVEAAQYGNLERSRHLVEVCGEDVTKGNNENITVLHWAAINNRIAVASYLIQKGANPNVAGGELSSTPIHWATRQGHLPMVILLLRYGANPETLDAEGLNCLHIAAQFGFTNIVAYYITCHIPMSIDVRDSRGRTPLMLAADRAASSPDPVRLLTSLGADLYAVDHAHCTALHHAAENHNYLAVKHLVTAGAPLNLRNKEGKTPYDVAYGGSEQDVAMDTIAMGRSKAELRTLRTGHQATKGGLVDHALCSYCISGCRGIPGQLAPKRGSYLLGTQLLAT</sequence>
<dbReference type="SMART" id="SM00248">
    <property type="entry name" value="ANK"/>
    <property type="match status" value="5"/>
</dbReference>
<reference evidence="5" key="1">
    <citation type="submission" date="2023-03" db="EMBL/GenBank/DDBJ databases">
        <authorList>
            <person name="Steffen K."/>
            <person name="Cardenas P."/>
        </authorList>
    </citation>
    <scope>NUCLEOTIDE SEQUENCE</scope>
</reference>
<dbReference type="InterPro" id="IPR036770">
    <property type="entry name" value="Ankyrin_rpt-contain_sf"/>
</dbReference>